<keyword evidence="8 11" id="KW-0443">Lipid metabolism</keyword>
<organism evidence="14 15">
    <name type="scientific">Catellatospora aurea</name>
    <dbReference type="NCBI Taxonomy" id="1337874"/>
    <lineage>
        <taxon>Bacteria</taxon>
        <taxon>Bacillati</taxon>
        <taxon>Actinomycetota</taxon>
        <taxon>Actinomycetes</taxon>
        <taxon>Micromonosporales</taxon>
        <taxon>Micromonosporaceae</taxon>
        <taxon>Catellatospora</taxon>
    </lineage>
</organism>
<comment type="catalytic activity">
    <reaction evidence="10 11">
        <text>an acyl-CoA + a 1,2-diacyl-sn-glycerol = a triacyl-sn-glycerol + CoA</text>
        <dbReference type="Rhea" id="RHEA:10868"/>
        <dbReference type="ChEBI" id="CHEBI:17815"/>
        <dbReference type="ChEBI" id="CHEBI:57287"/>
        <dbReference type="ChEBI" id="CHEBI:58342"/>
        <dbReference type="ChEBI" id="CHEBI:64615"/>
        <dbReference type="EC" id="2.3.1.20"/>
    </reaction>
</comment>
<feature type="domain" description="O-acyltransferase WSD1 C-terminal" evidence="13">
    <location>
        <begin position="297"/>
        <end position="441"/>
    </location>
</feature>
<evidence type="ECO:0000256" key="2">
    <source>
        <dbReference type="ARBA" id="ARBA00005189"/>
    </source>
</evidence>
<evidence type="ECO:0000256" key="6">
    <source>
        <dbReference type="ARBA" id="ARBA00022679"/>
    </source>
</evidence>
<comment type="caution">
    <text evidence="14">The sequence shown here is derived from an EMBL/GenBank/DDBJ whole genome shotgun (WGS) entry which is preliminary data.</text>
</comment>
<dbReference type="SUPFAM" id="SSF52777">
    <property type="entry name" value="CoA-dependent acyltransferases"/>
    <property type="match status" value="2"/>
</dbReference>
<evidence type="ECO:0000256" key="5">
    <source>
        <dbReference type="ARBA" id="ARBA00022516"/>
    </source>
</evidence>
<evidence type="ECO:0000256" key="3">
    <source>
        <dbReference type="ARBA" id="ARBA00009587"/>
    </source>
</evidence>
<dbReference type="RefSeq" id="WP_376808834.1">
    <property type="nucleotide sequence ID" value="NZ_JBHTAC010000032.1"/>
</dbReference>
<dbReference type="InterPro" id="IPR004255">
    <property type="entry name" value="O-acyltransferase_WSD1_N"/>
</dbReference>
<evidence type="ECO:0000256" key="4">
    <source>
        <dbReference type="ARBA" id="ARBA00013244"/>
    </source>
</evidence>
<comment type="pathway">
    <text evidence="1 11">Glycerolipid metabolism; triacylglycerol biosynthesis.</text>
</comment>
<reference evidence="15" key="1">
    <citation type="journal article" date="2019" name="Int. J. Syst. Evol. Microbiol.">
        <title>The Global Catalogue of Microorganisms (GCM) 10K type strain sequencing project: providing services to taxonomists for standard genome sequencing and annotation.</title>
        <authorList>
            <consortium name="The Broad Institute Genomics Platform"/>
            <consortium name="The Broad Institute Genome Sequencing Center for Infectious Disease"/>
            <person name="Wu L."/>
            <person name="Ma J."/>
        </authorList>
    </citation>
    <scope>NUCLEOTIDE SEQUENCE [LARGE SCALE GENOMIC DNA]</scope>
    <source>
        <strain evidence="15">CGMCC 1.9106</strain>
    </source>
</reference>
<dbReference type="InterPro" id="IPR014292">
    <property type="entry name" value="Acyl_transf_WS/DGAT"/>
</dbReference>
<evidence type="ECO:0000259" key="12">
    <source>
        <dbReference type="Pfam" id="PF03007"/>
    </source>
</evidence>
<keyword evidence="9 11" id="KW-0012">Acyltransferase</keyword>
<accession>A0ABW2H3U5</accession>
<dbReference type="PANTHER" id="PTHR31650:SF1">
    <property type="entry name" value="WAX ESTER SYNTHASE_DIACYLGLYCEROL ACYLTRANSFERASE 4-RELATED"/>
    <property type="match status" value="1"/>
</dbReference>
<keyword evidence="5 11" id="KW-0444">Lipid biosynthesis</keyword>
<evidence type="ECO:0000256" key="9">
    <source>
        <dbReference type="ARBA" id="ARBA00023315"/>
    </source>
</evidence>
<dbReference type="Gene3D" id="3.30.559.30">
    <property type="entry name" value="Nonribosomal peptide synthetase, condensation domain"/>
    <property type="match status" value="1"/>
</dbReference>
<keyword evidence="6 11" id="KW-0808">Transferase</keyword>
<dbReference type="NCBIfam" id="TIGR02946">
    <property type="entry name" value="acyl_WS_DGAT"/>
    <property type="match status" value="1"/>
</dbReference>
<sequence length="443" mass="46603">MAMVDGRLSALDMSFLCLENSASPMHLGAVAVFHPAESVSPDELVALLAQRASRVPRMRRKIGPAGLGGAAWSEDPVFNARNHIFHHRLEAGGRDDLAALVSDLMTAPLDRNRPLWQLHLVSGLAGGRFALLAKMHHALCDGQGAVGIGLGLLDGGDQLADEPPQAPQSAPSALSTLARQGAELITRPEHVVGDVVGRAGRMFDIASAIVGQMRAPAPTPLLAAPSGTRRAAFVSLETRELQRIRRKHGGTLNDLLLAVVAGALRHWLLGQDRPVDVLRALIPASQRLRSGGSDDANQLSAYLLDLPVGEADPATRLTLVREAMDRNKAAGPNRGAGAIPVLAGLLPSALNRLAAPFAAHAAPLLFDIVVTSVPLPPLPLYLNGARLEELYPIAPLASGHALAIGLSRYRDGVHIGLYADGAALPDMEKLTEALPLALAELDA</sequence>
<keyword evidence="7 11" id="KW-0319">Glycerol metabolism</keyword>
<evidence type="ECO:0000256" key="8">
    <source>
        <dbReference type="ARBA" id="ARBA00023098"/>
    </source>
</evidence>
<dbReference type="Pfam" id="PF06974">
    <property type="entry name" value="WS_DGAT_C"/>
    <property type="match status" value="1"/>
</dbReference>
<feature type="domain" description="O-acyltransferase WSD1-like N-terminal" evidence="12">
    <location>
        <begin position="8"/>
        <end position="255"/>
    </location>
</feature>
<dbReference type="Gene3D" id="3.30.559.10">
    <property type="entry name" value="Chloramphenicol acetyltransferase-like domain"/>
    <property type="match status" value="1"/>
</dbReference>
<dbReference type="InterPro" id="IPR009721">
    <property type="entry name" value="O-acyltransferase_WSD1_C"/>
</dbReference>
<evidence type="ECO:0000259" key="13">
    <source>
        <dbReference type="Pfam" id="PF06974"/>
    </source>
</evidence>
<dbReference type="PANTHER" id="PTHR31650">
    <property type="entry name" value="O-ACYLTRANSFERASE (WSD1-LIKE) FAMILY PROTEIN"/>
    <property type="match status" value="1"/>
</dbReference>
<comment type="pathway">
    <text evidence="2">Lipid metabolism.</text>
</comment>
<proteinExistence type="inferred from homology"/>
<dbReference type="Pfam" id="PF03007">
    <property type="entry name" value="WS_DGAT_cat"/>
    <property type="match status" value="1"/>
</dbReference>
<evidence type="ECO:0000313" key="14">
    <source>
        <dbReference type="EMBL" id="MFC7245963.1"/>
    </source>
</evidence>
<evidence type="ECO:0000256" key="10">
    <source>
        <dbReference type="ARBA" id="ARBA00048109"/>
    </source>
</evidence>
<evidence type="ECO:0000256" key="1">
    <source>
        <dbReference type="ARBA" id="ARBA00004771"/>
    </source>
</evidence>
<comment type="similarity">
    <text evidence="3 11">Belongs to the long-chain O-acyltransferase family.</text>
</comment>
<dbReference type="EC" id="2.3.1.20" evidence="4 11"/>
<dbReference type="InterPro" id="IPR045034">
    <property type="entry name" value="O-acyltransferase_WSD1-like"/>
</dbReference>
<dbReference type="EMBL" id="JBHTAC010000032">
    <property type="protein sequence ID" value="MFC7245963.1"/>
    <property type="molecule type" value="Genomic_DNA"/>
</dbReference>
<dbReference type="Proteomes" id="UP001596392">
    <property type="component" value="Unassembled WGS sequence"/>
</dbReference>
<protein>
    <recommendedName>
        <fullName evidence="4 11">Diacylglycerol O-acyltransferase</fullName>
        <ecNumber evidence="4 11">2.3.1.20</ecNumber>
    </recommendedName>
</protein>
<evidence type="ECO:0000256" key="7">
    <source>
        <dbReference type="ARBA" id="ARBA00022798"/>
    </source>
</evidence>
<evidence type="ECO:0000313" key="15">
    <source>
        <dbReference type="Proteomes" id="UP001596392"/>
    </source>
</evidence>
<keyword evidence="15" id="KW-1185">Reference proteome</keyword>
<evidence type="ECO:0000256" key="11">
    <source>
        <dbReference type="RuleBase" id="RU361241"/>
    </source>
</evidence>
<gene>
    <name evidence="14" type="ORF">ACFQO7_26090</name>
</gene>
<name>A0ABW2H3U5_9ACTN</name>
<dbReference type="InterPro" id="IPR023213">
    <property type="entry name" value="CAT-like_dom_sf"/>
</dbReference>